<accession>A0A1J5PS38</accession>
<proteinExistence type="predicted"/>
<reference evidence="1" key="1">
    <citation type="submission" date="2016-10" db="EMBL/GenBank/DDBJ databases">
        <title>Sequence of Gallionella enrichment culture.</title>
        <authorList>
            <person name="Poehlein A."/>
            <person name="Muehling M."/>
            <person name="Daniel R."/>
        </authorList>
    </citation>
    <scope>NUCLEOTIDE SEQUENCE</scope>
</reference>
<gene>
    <name evidence="1" type="ORF">GALL_479850</name>
</gene>
<evidence type="ECO:0000313" key="1">
    <source>
        <dbReference type="EMBL" id="OIQ70404.1"/>
    </source>
</evidence>
<dbReference type="EMBL" id="MLJW01004223">
    <property type="protein sequence ID" value="OIQ70404.1"/>
    <property type="molecule type" value="Genomic_DNA"/>
</dbReference>
<dbReference type="AlphaFoldDB" id="A0A1J5PS38"/>
<organism evidence="1">
    <name type="scientific">mine drainage metagenome</name>
    <dbReference type="NCBI Taxonomy" id="410659"/>
    <lineage>
        <taxon>unclassified sequences</taxon>
        <taxon>metagenomes</taxon>
        <taxon>ecological metagenomes</taxon>
    </lineage>
</organism>
<name>A0A1J5PS38_9ZZZZ</name>
<protein>
    <submittedName>
        <fullName evidence="1">Uncharacterized protein</fullName>
    </submittedName>
</protein>
<sequence length="142" mass="15534">MIVRIGLAVDDAEKPAQVAGFQHRENMRPSVRGNLFGADGADQNDVQILDGVTGRAKGFPIAIMRNAARTDQMVERLFRHAANVRSGALQNCRHALGGPFIARRHVSSHPVPAISFPDRLPAIFAVTRRSSLHRESYSAINV</sequence>
<comment type="caution">
    <text evidence="1">The sequence shown here is derived from an EMBL/GenBank/DDBJ whole genome shotgun (WGS) entry which is preliminary data.</text>
</comment>